<dbReference type="SUPFAM" id="SSF50475">
    <property type="entry name" value="FMN-binding split barrel"/>
    <property type="match status" value="1"/>
</dbReference>
<feature type="domain" description="Pyridoxamine 5'-phosphate oxidase Alr4036 family FMN-binding" evidence="1">
    <location>
        <begin position="36"/>
        <end position="123"/>
    </location>
</feature>
<dbReference type="Proteomes" id="UP000263642">
    <property type="component" value="Unassembled WGS sequence"/>
</dbReference>
<protein>
    <recommendedName>
        <fullName evidence="1">Pyridoxamine 5'-phosphate oxidase Alr4036 family FMN-binding domain-containing protein</fullName>
    </recommendedName>
</protein>
<dbReference type="Pfam" id="PF12766">
    <property type="entry name" value="Pyridox_oxase_2"/>
    <property type="match status" value="1"/>
</dbReference>
<dbReference type="Gene3D" id="2.30.110.10">
    <property type="entry name" value="Electron Transport, Fmn-binding Protein, Chain A"/>
    <property type="match status" value="1"/>
</dbReference>
<evidence type="ECO:0000313" key="3">
    <source>
        <dbReference type="Proteomes" id="UP000263642"/>
    </source>
</evidence>
<dbReference type="EMBL" id="DQAY01000089">
    <property type="protein sequence ID" value="HCO24326.1"/>
    <property type="molecule type" value="Genomic_DNA"/>
</dbReference>
<organism evidence="2 3">
    <name type="scientific">Gimesia maris</name>
    <dbReference type="NCBI Taxonomy" id="122"/>
    <lineage>
        <taxon>Bacteria</taxon>
        <taxon>Pseudomonadati</taxon>
        <taxon>Planctomycetota</taxon>
        <taxon>Planctomycetia</taxon>
        <taxon>Planctomycetales</taxon>
        <taxon>Planctomycetaceae</taxon>
        <taxon>Gimesia</taxon>
    </lineage>
</organism>
<dbReference type="GO" id="GO:0010181">
    <property type="term" value="F:FMN binding"/>
    <property type="evidence" value="ECO:0007669"/>
    <property type="project" value="InterPro"/>
</dbReference>
<dbReference type="PANTHER" id="PTHR28243">
    <property type="entry name" value="AGL049CP"/>
    <property type="match status" value="1"/>
</dbReference>
<sequence length="220" mass="25935">MVKNEESDSYCFEDWTVMTREFEFNPANVNTILSQTWRHLQAAIETETHAWRLGTLATASEGRPRVRTVVLREIQPDRRELICYTDRRSDKISELEQTPWMEWMAYDSLTRVQIRLRGEATVHTSDDVSAAHWEKSSPEHRRGYITVAEPGTRSETPEPNLPDYLFDRLPNDEEAQLGYENFAVIVCRIDHLDWLQLRRNGHLAAQFLWTDKWEGHWKFA</sequence>
<dbReference type="PANTHER" id="PTHR28243:SF1">
    <property type="entry name" value="PYRIDOXAMINE 5'-PHOSPHATE OXIDASE ALR4036 FAMILY FMN-BINDING DOMAIN-CONTAINING PROTEIN"/>
    <property type="match status" value="1"/>
</dbReference>
<name>A0A3D3R6X0_9PLAN</name>
<evidence type="ECO:0000313" key="2">
    <source>
        <dbReference type="EMBL" id="HCO24326.1"/>
    </source>
</evidence>
<comment type="caution">
    <text evidence="2">The sequence shown here is derived from an EMBL/GenBank/DDBJ whole genome shotgun (WGS) entry which is preliminary data.</text>
</comment>
<dbReference type="AlphaFoldDB" id="A0A3D3R6X0"/>
<dbReference type="InterPro" id="IPR024624">
    <property type="entry name" value="Pyridox_Oxase_Alr4036_FMN-bd"/>
</dbReference>
<accession>A0A3D3R6X0</accession>
<proteinExistence type="predicted"/>
<dbReference type="InterPro" id="IPR012349">
    <property type="entry name" value="Split_barrel_FMN-bd"/>
</dbReference>
<gene>
    <name evidence="2" type="ORF">DIT97_15275</name>
</gene>
<reference evidence="2 3" key="1">
    <citation type="journal article" date="2018" name="Nat. Biotechnol.">
        <title>A standardized bacterial taxonomy based on genome phylogeny substantially revises the tree of life.</title>
        <authorList>
            <person name="Parks D.H."/>
            <person name="Chuvochina M."/>
            <person name="Waite D.W."/>
            <person name="Rinke C."/>
            <person name="Skarshewski A."/>
            <person name="Chaumeil P.A."/>
            <person name="Hugenholtz P."/>
        </authorList>
    </citation>
    <scope>NUCLEOTIDE SEQUENCE [LARGE SCALE GENOMIC DNA]</scope>
    <source>
        <strain evidence="2">UBA9375</strain>
    </source>
</reference>
<evidence type="ECO:0000259" key="1">
    <source>
        <dbReference type="Pfam" id="PF12766"/>
    </source>
</evidence>